<evidence type="ECO:0000313" key="2">
    <source>
        <dbReference type="Proteomes" id="UP000499080"/>
    </source>
</evidence>
<organism evidence="1 2">
    <name type="scientific">Araneus ventricosus</name>
    <name type="common">Orbweaver spider</name>
    <name type="synonym">Epeira ventricosa</name>
    <dbReference type="NCBI Taxonomy" id="182803"/>
    <lineage>
        <taxon>Eukaryota</taxon>
        <taxon>Metazoa</taxon>
        <taxon>Ecdysozoa</taxon>
        <taxon>Arthropoda</taxon>
        <taxon>Chelicerata</taxon>
        <taxon>Arachnida</taxon>
        <taxon>Araneae</taxon>
        <taxon>Araneomorphae</taxon>
        <taxon>Entelegynae</taxon>
        <taxon>Araneoidea</taxon>
        <taxon>Araneidae</taxon>
        <taxon>Araneus</taxon>
    </lineage>
</organism>
<reference evidence="1 2" key="1">
    <citation type="journal article" date="2019" name="Sci. Rep.">
        <title>Orb-weaving spider Araneus ventricosus genome elucidates the spidroin gene catalogue.</title>
        <authorList>
            <person name="Kono N."/>
            <person name="Nakamura H."/>
            <person name="Ohtoshi R."/>
            <person name="Moran D.A.P."/>
            <person name="Shinohara A."/>
            <person name="Yoshida Y."/>
            <person name="Fujiwara M."/>
            <person name="Mori M."/>
            <person name="Tomita M."/>
            <person name="Arakawa K."/>
        </authorList>
    </citation>
    <scope>NUCLEOTIDE SEQUENCE [LARGE SCALE GENOMIC DNA]</scope>
</reference>
<name>A0A4Y2W8G1_ARAVE</name>
<keyword evidence="2" id="KW-1185">Reference proteome</keyword>
<dbReference type="EMBL" id="BGPR01056309">
    <property type="protein sequence ID" value="GBO32818.1"/>
    <property type="molecule type" value="Genomic_DNA"/>
</dbReference>
<evidence type="ECO:0000313" key="1">
    <source>
        <dbReference type="EMBL" id="GBO32818.1"/>
    </source>
</evidence>
<sequence length="109" mass="12569">MFRSRFSGNKQTATFYPAAGLNRTYTEYKFRHTQLEKKNPKLTFFLKEDLNADSVKMSQAKGVWGLGSCGISNLQFSTHCVDRYPTQLINQNDKPRKGKEIRKNTFIAL</sequence>
<dbReference type="Proteomes" id="UP000499080">
    <property type="component" value="Unassembled WGS sequence"/>
</dbReference>
<dbReference type="AlphaFoldDB" id="A0A4Y2W8G1"/>
<protein>
    <submittedName>
        <fullName evidence="1">Uncharacterized protein</fullName>
    </submittedName>
</protein>
<gene>
    <name evidence="1" type="ORF">AVEN_77287_1</name>
</gene>
<comment type="caution">
    <text evidence="1">The sequence shown here is derived from an EMBL/GenBank/DDBJ whole genome shotgun (WGS) entry which is preliminary data.</text>
</comment>
<accession>A0A4Y2W8G1</accession>
<proteinExistence type="predicted"/>